<dbReference type="Proteomes" id="UP001607069">
    <property type="component" value="Unassembled WGS sequence"/>
</dbReference>
<dbReference type="InterPro" id="IPR052189">
    <property type="entry name" value="L-asp_N-monooxygenase_NS-form"/>
</dbReference>
<dbReference type="RefSeq" id="WP_279948266.1">
    <property type="nucleotide sequence ID" value="NZ_BAABEN010000002.1"/>
</dbReference>
<evidence type="ECO:0000256" key="1">
    <source>
        <dbReference type="SAM" id="MobiDB-lite"/>
    </source>
</evidence>
<accession>A0ABW7HU46</accession>
<evidence type="ECO:0000259" key="2">
    <source>
        <dbReference type="Pfam" id="PF13454"/>
    </source>
</evidence>
<sequence>MRTVTRLSNDDPRPLTVAVIGTGPRGLSVLERLAVRLREEPAPRRRLRVYAVDAVEVGAGRVWRTDQQDWFTMNTVVGQVTMYSGEPDGGPARPGAGPSLGQWIAERARTHGEEPLGPNDYASRLRYGQYLRSVYDTIAEHLPGEAELVPVHDRIVRVRPRPEGGYHLEREGDPAPLGVDRLVLATGHPRNEPDDFEREMLGFAAGRPGVHYLCGDSAADLDLDPATIPPGTTVGVLGMGLSFYDVMVALTLGRGGAFTTLPDGSMRYRPSGREPHIVAGSRSGLPIPARGRNQKEPHHSHRALFLTPHAVEQARKRRLAETGSPRLDFDEDVLPLLLRELDHVYWTAHVTAREGKEAGERFAERHASVLLTGGDPAELLHEAGLGETPALDLRKLARPFGDRHFRDPRAFRAELLDVMRWDLSEADLGNGEGPLKAALDVLRDIRNVVREAVDYGGLRPSSHQDAFLRRFLPVNALLSAGPPRYRVRQLVALIEAGVVEVAGPATTYTADEEAGGFRVASPRVPGSARIAQVLIDARIPVPHLRRDTSPLVRGLLADGLVSEYVVEDSVHGERFESGGLAVTRAPFHVVDAGGRVRTDLYALGIPTEHTRWFTQVGSSRPGMRTLFYRDADAIAADLLAGGPPQDRPAGRALVGAASGAPAEGGRA</sequence>
<dbReference type="SUPFAM" id="SSF51905">
    <property type="entry name" value="FAD/NAD(P)-binding domain"/>
    <property type="match status" value="1"/>
</dbReference>
<feature type="region of interest" description="Disordered" evidence="1">
    <location>
        <begin position="640"/>
        <end position="667"/>
    </location>
</feature>
<feature type="region of interest" description="Disordered" evidence="1">
    <location>
        <begin position="280"/>
        <end position="299"/>
    </location>
</feature>
<dbReference type="InterPro" id="IPR038732">
    <property type="entry name" value="HpyO/CreE_NAD-binding"/>
</dbReference>
<dbReference type="PANTHER" id="PTHR40254:SF1">
    <property type="entry name" value="BLR0577 PROTEIN"/>
    <property type="match status" value="1"/>
</dbReference>
<proteinExistence type="predicted"/>
<feature type="domain" description="FAD-dependent urate hydroxylase HpyO/Asp monooxygenase CreE-like FAD/NAD(P)-binding" evidence="2">
    <location>
        <begin position="18"/>
        <end position="188"/>
    </location>
</feature>
<dbReference type="PANTHER" id="PTHR40254">
    <property type="entry name" value="BLR0577 PROTEIN"/>
    <property type="match status" value="1"/>
</dbReference>
<comment type="caution">
    <text evidence="3">The sequence shown here is derived from an EMBL/GenBank/DDBJ whole genome shotgun (WGS) entry which is preliminary data.</text>
</comment>
<evidence type="ECO:0000313" key="3">
    <source>
        <dbReference type="EMBL" id="MFH0249111.1"/>
    </source>
</evidence>
<keyword evidence="4" id="KW-1185">Reference proteome</keyword>
<gene>
    <name evidence="3" type="ORF">ACG5V6_12905</name>
</gene>
<protein>
    <submittedName>
        <fullName evidence="3">FAD/NAD(P)-binding protein</fullName>
    </submittedName>
</protein>
<reference evidence="3 4" key="1">
    <citation type="submission" date="2024-10" db="EMBL/GenBank/DDBJ databases">
        <authorList>
            <person name="Cho J.-C."/>
        </authorList>
    </citation>
    <scope>NUCLEOTIDE SEQUENCE [LARGE SCALE GENOMIC DNA]</scope>
    <source>
        <strain evidence="3 4">KCTC29696</strain>
    </source>
</reference>
<evidence type="ECO:0000313" key="4">
    <source>
        <dbReference type="Proteomes" id="UP001607069"/>
    </source>
</evidence>
<name>A0ABW7HU46_9ACTN</name>
<dbReference type="InterPro" id="IPR036188">
    <property type="entry name" value="FAD/NAD-bd_sf"/>
</dbReference>
<dbReference type="Pfam" id="PF13454">
    <property type="entry name" value="NAD_binding_9"/>
    <property type="match status" value="1"/>
</dbReference>
<dbReference type="EMBL" id="JBIHMK010000041">
    <property type="protein sequence ID" value="MFH0249111.1"/>
    <property type="molecule type" value="Genomic_DNA"/>
</dbReference>
<organism evidence="3 4">
    <name type="scientific">Streptomyces chitinivorans</name>
    <dbReference type="NCBI Taxonomy" id="1257027"/>
    <lineage>
        <taxon>Bacteria</taxon>
        <taxon>Bacillati</taxon>
        <taxon>Actinomycetota</taxon>
        <taxon>Actinomycetes</taxon>
        <taxon>Kitasatosporales</taxon>
        <taxon>Streptomycetaceae</taxon>
        <taxon>Streptomyces</taxon>
    </lineage>
</organism>